<dbReference type="PANTHER" id="PTHR33973:SF4">
    <property type="entry name" value="OS07G0153300 PROTEIN"/>
    <property type="match status" value="1"/>
</dbReference>
<dbReference type="OrthoDB" id="3340520at2759"/>
<dbReference type="InterPro" id="IPR010775">
    <property type="entry name" value="DUF1365"/>
</dbReference>
<dbReference type="AlphaFoldDB" id="A0A8H4KND8"/>
<evidence type="ECO:0000313" key="2">
    <source>
        <dbReference type="Proteomes" id="UP000605986"/>
    </source>
</evidence>
<dbReference type="Proteomes" id="UP000605986">
    <property type="component" value="Unassembled WGS sequence"/>
</dbReference>
<dbReference type="EMBL" id="JAADJG010000128">
    <property type="protein sequence ID" value="KAF4454327.1"/>
    <property type="molecule type" value="Genomic_DNA"/>
</dbReference>
<protein>
    <submittedName>
        <fullName evidence="1">Cyclopropane-fatty-acyl-phospholipid synthase</fullName>
    </submittedName>
</protein>
<name>A0A8H4KND8_9HYPO</name>
<comment type="caution">
    <text evidence="1">The sequence shown here is derived from an EMBL/GenBank/DDBJ whole genome shotgun (WGS) entry which is preliminary data.</text>
</comment>
<accession>A0A8H4KND8</accession>
<keyword evidence="2" id="KW-1185">Reference proteome</keyword>
<sequence>MQKDFHVSHFNSRKGSYSILASDPFGPEGFRGLNITINLSSSKGHTKLVAKFFSESEALDPYKLSIVKKAGFIYSWFWVGLTILPRFIKQSAALFIKHKLHFWYRPEPLRGSVGRSANGIERLLEQVFREYLKHLVQQSPTPITIRYSRSGVDDASEEILMSHPTINLRDSTSEIKIKVLTPVFYSRFVHYAHDSEAIFCELTESCTFWTDKPEQLTKLFLKKGDAPLHTSNLVDYMRFQLIKNLRRRPDKIERPLTSTDKQLPSAKGVDIRGFRMSSMDAFVLGQEDIRLKKAYGMAVARLFVADHISLGSTGLLGMMELVVRVGASWLLVSFITQGIACFS</sequence>
<reference evidence="1" key="1">
    <citation type="submission" date="2020-01" db="EMBL/GenBank/DDBJ databases">
        <title>Identification and distribution of gene clusters putatively required for synthesis of sphingolipid metabolism inhibitors in phylogenetically diverse species of the filamentous fungus Fusarium.</title>
        <authorList>
            <person name="Kim H.-S."/>
            <person name="Busman M."/>
            <person name="Brown D.W."/>
            <person name="Divon H."/>
            <person name="Uhlig S."/>
            <person name="Proctor R.H."/>
        </authorList>
    </citation>
    <scope>NUCLEOTIDE SEQUENCE</scope>
    <source>
        <strain evidence="1">NRRL 53441</strain>
    </source>
</reference>
<proteinExistence type="predicted"/>
<dbReference type="PANTHER" id="PTHR33973">
    <property type="entry name" value="OS07G0153300 PROTEIN"/>
    <property type="match status" value="1"/>
</dbReference>
<dbReference type="Pfam" id="PF07103">
    <property type="entry name" value="DUF1365"/>
    <property type="match status" value="1"/>
</dbReference>
<gene>
    <name evidence="1" type="ORF">F53441_3143</name>
</gene>
<organism evidence="1 2">
    <name type="scientific">Fusarium austroafricanum</name>
    <dbReference type="NCBI Taxonomy" id="2364996"/>
    <lineage>
        <taxon>Eukaryota</taxon>
        <taxon>Fungi</taxon>
        <taxon>Dikarya</taxon>
        <taxon>Ascomycota</taxon>
        <taxon>Pezizomycotina</taxon>
        <taxon>Sordariomycetes</taxon>
        <taxon>Hypocreomycetidae</taxon>
        <taxon>Hypocreales</taxon>
        <taxon>Nectriaceae</taxon>
        <taxon>Fusarium</taxon>
        <taxon>Fusarium concolor species complex</taxon>
    </lineage>
</organism>
<evidence type="ECO:0000313" key="1">
    <source>
        <dbReference type="EMBL" id="KAF4454327.1"/>
    </source>
</evidence>